<evidence type="ECO:0000256" key="4">
    <source>
        <dbReference type="ARBA" id="ARBA00023284"/>
    </source>
</evidence>
<dbReference type="InterPro" id="IPR013766">
    <property type="entry name" value="Thioredoxin_domain"/>
</dbReference>
<dbReference type="PANTHER" id="PTHR13887:SF14">
    <property type="entry name" value="DISULFIDE BOND FORMATION PROTEIN D"/>
    <property type="match status" value="1"/>
</dbReference>
<dbReference type="InterPro" id="IPR001853">
    <property type="entry name" value="DSBA-like_thioredoxin_dom"/>
</dbReference>
<evidence type="ECO:0000313" key="6">
    <source>
        <dbReference type="EMBL" id="QTH24248.1"/>
    </source>
</evidence>
<reference evidence="6" key="2">
    <citation type="submission" date="2021-04" db="EMBL/GenBank/DDBJ databases">
        <title>Isolation and genomic analysis of the ibuprofen-degrading bacterium Sphingomonas strain MPO218.</title>
        <authorList>
            <person name="Aulestia M."/>
            <person name="Flores A."/>
            <person name="Mangas E.L."/>
            <person name="Perez-Pulido A.J."/>
            <person name="Santero E."/>
            <person name="Camacho E.M."/>
        </authorList>
    </citation>
    <scope>NUCLEOTIDE SEQUENCE</scope>
    <source>
        <strain evidence="6">MPO218</strain>
    </source>
</reference>
<sequence>MMIRDFMTRHRRIAATIGAGSAVLIGVGAAMLAHSRRAPEPPADKARIEMVVRDYILAHPEIIPQAIEKLREKQGKDAYAANKAALETPYESAWAGDRDGDVTLVMFTDYACGYCRSSLPDIDRLLADDPKLKVVWREIPILGPGSEIAAKASLAAARQGAFRTFHERMFAAGRPDGAKVSEVLRSMKLDLAKVQHDVDSPEVMAELRKNLELAGRIDESLATPTFLVNGRMLKGAVGYDALREAIAEARKRA</sequence>
<evidence type="ECO:0000256" key="1">
    <source>
        <dbReference type="ARBA" id="ARBA00022729"/>
    </source>
</evidence>
<dbReference type="Proteomes" id="UP000664914">
    <property type="component" value="Chromosome"/>
</dbReference>
<dbReference type="InterPro" id="IPR036249">
    <property type="entry name" value="Thioredoxin-like_sf"/>
</dbReference>
<dbReference type="CDD" id="cd03023">
    <property type="entry name" value="DsbA_Com1_like"/>
    <property type="match status" value="1"/>
</dbReference>
<dbReference type="PANTHER" id="PTHR13887">
    <property type="entry name" value="GLUTATHIONE S-TRANSFERASE KAPPA"/>
    <property type="match status" value="1"/>
</dbReference>
<keyword evidence="2" id="KW-0560">Oxidoreductase</keyword>
<dbReference type="AlphaFoldDB" id="A0A975D7R9"/>
<dbReference type="SUPFAM" id="SSF52833">
    <property type="entry name" value="Thioredoxin-like"/>
    <property type="match status" value="1"/>
</dbReference>
<evidence type="ECO:0000313" key="7">
    <source>
        <dbReference type="Proteomes" id="UP000664914"/>
    </source>
</evidence>
<organism evidence="6 7">
    <name type="scientific">Rhizorhabdus wittichii</name>
    <dbReference type="NCBI Taxonomy" id="160791"/>
    <lineage>
        <taxon>Bacteria</taxon>
        <taxon>Pseudomonadati</taxon>
        <taxon>Pseudomonadota</taxon>
        <taxon>Alphaproteobacteria</taxon>
        <taxon>Sphingomonadales</taxon>
        <taxon>Sphingomonadaceae</taxon>
        <taxon>Rhizorhabdus</taxon>
    </lineage>
</organism>
<evidence type="ECO:0000259" key="5">
    <source>
        <dbReference type="PROSITE" id="PS51352"/>
    </source>
</evidence>
<feature type="domain" description="Thioredoxin" evidence="5">
    <location>
        <begin position="72"/>
        <end position="251"/>
    </location>
</feature>
<dbReference type="Pfam" id="PF01323">
    <property type="entry name" value="DSBA"/>
    <property type="match status" value="1"/>
</dbReference>
<reference evidence="6" key="1">
    <citation type="submission" date="2020-07" db="EMBL/GenBank/DDBJ databases">
        <authorList>
            <person name="Camacho E."/>
        </authorList>
    </citation>
    <scope>NUCLEOTIDE SEQUENCE</scope>
    <source>
        <strain evidence="6">MPO218</strain>
    </source>
</reference>
<dbReference type="EMBL" id="CP059319">
    <property type="protein sequence ID" value="QTH24248.1"/>
    <property type="molecule type" value="Genomic_DNA"/>
</dbReference>
<evidence type="ECO:0000256" key="3">
    <source>
        <dbReference type="ARBA" id="ARBA00023157"/>
    </source>
</evidence>
<accession>A0A975D7R9</accession>
<dbReference type="Gene3D" id="3.40.30.10">
    <property type="entry name" value="Glutaredoxin"/>
    <property type="match status" value="1"/>
</dbReference>
<dbReference type="Pfam" id="PF18312">
    <property type="entry name" value="ScsC_N"/>
    <property type="match status" value="1"/>
</dbReference>
<dbReference type="PROSITE" id="PS51352">
    <property type="entry name" value="THIOREDOXIN_2"/>
    <property type="match status" value="1"/>
</dbReference>
<protein>
    <submittedName>
        <fullName evidence="6">DsbA family protein</fullName>
    </submittedName>
</protein>
<dbReference type="InterPro" id="IPR041205">
    <property type="entry name" value="ScsC_N"/>
</dbReference>
<keyword evidence="3" id="KW-1015">Disulfide bond</keyword>
<gene>
    <name evidence="6" type="ORF">HRJ34_12485</name>
</gene>
<keyword evidence="4" id="KW-0676">Redox-active center</keyword>
<name>A0A975D7R9_9SPHN</name>
<evidence type="ECO:0000256" key="2">
    <source>
        <dbReference type="ARBA" id="ARBA00023002"/>
    </source>
</evidence>
<dbReference type="GO" id="GO:0016491">
    <property type="term" value="F:oxidoreductase activity"/>
    <property type="evidence" value="ECO:0007669"/>
    <property type="project" value="UniProtKB-KW"/>
</dbReference>
<keyword evidence="1" id="KW-0732">Signal</keyword>
<proteinExistence type="predicted"/>